<comment type="similarity">
    <text evidence="2">Belongs to the ABC-2 integral membrane protein family.</text>
</comment>
<dbReference type="STRING" id="1470200.PL75_03600"/>
<dbReference type="AlphaFoldDB" id="A0A0J0YT97"/>
<keyword evidence="3" id="KW-0813">Transport</keyword>
<feature type="transmembrane region" description="Helical" evidence="8">
    <location>
        <begin position="220"/>
        <end position="244"/>
    </location>
</feature>
<protein>
    <submittedName>
        <fullName evidence="10">Membrane protein</fullName>
    </submittedName>
</protein>
<evidence type="ECO:0000256" key="7">
    <source>
        <dbReference type="ARBA" id="ARBA00023136"/>
    </source>
</evidence>
<evidence type="ECO:0000256" key="1">
    <source>
        <dbReference type="ARBA" id="ARBA00004651"/>
    </source>
</evidence>
<organism evidence="10 11">
    <name type="scientific">Neisseria arctica</name>
    <dbReference type="NCBI Taxonomy" id="1470200"/>
    <lineage>
        <taxon>Bacteria</taxon>
        <taxon>Pseudomonadati</taxon>
        <taxon>Pseudomonadota</taxon>
        <taxon>Betaproteobacteria</taxon>
        <taxon>Neisseriales</taxon>
        <taxon>Neisseriaceae</taxon>
        <taxon>Neisseria</taxon>
    </lineage>
</organism>
<evidence type="ECO:0000256" key="3">
    <source>
        <dbReference type="ARBA" id="ARBA00022448"/>
    </source>
</evidence>
<dbReference type="PANTHER" id="PTHR30294:SF47">
    <property type="entry name" value="INNER MEMBRANE TRANSPORT PERMEASE YHHJ"/>
    <property type="match status" value="1"/>
</dbReference>
<feature type="transmembrane region" description="Helical" evidence="8">
    <location>
        <begin position="175"/>
        <end position="199"/>
    </location>
</feature>
<feature type="transmembrane region" description="Helical" evidence="8">
    <location>
        <begin position="288"/>
        <end position="307"/>
    </location>
</feature>
<name>A0A0J0YT97_9NEIS</name>
<keyword evidence="4" id="KW-1003">Cell membrane</keyword>
<evidence type="ECO:0000256" key="2">
    <source>
        <dbReference type="ARBA" id="ARBA00007783"/>
    </source>
</evidence>
<dbReference type="Pfam" id="PF12698">
    <property type="entry name" value="ABC2_membrane_3"/>
    <property type="match status" value="1"/>
</dbReference>
<comment type="caution">
    <text evidence="10">The sequence shown here is derived from an EMBL/GenBank/DDBJ whole genome shotgun (WGS) entry which is preliminary data.</text>
</comment>
<keyword evidence="7 8" id="KW-0472">Membrane</keyword>
<evidence type="ECO:0000313" key="11">
    <source>
        <dbReference type="Proteomes" id="UP000036027"/>
    </source>
</evidence>
<feature type="transmembrane region" description="Helical" evidence="8">
    <location>
        <begin position="344"/>
        <end position="365"/>
    </location>
</feature>
<dbReference type="Proteomes" id="UP000036027">
    <property type="component" value="Unassembled WGS sequence"/>
</dbReference>
<dbReference type="GO" id="GO:0005886">
    <property type="term" value="C:plasma membrane"/>
    <property type="evidence" value="ECO:0007669"/>
    <property type="project" value="UniProtKB-SubCell"/>
</dbReference>
<feature type="transmembrane region" description="Helical" evidence="8">
    <location>
        <begin position="21"/>
        <end position="40"/>
    </location>
</feature>
<evidence type="ECO:0000256" key="5">
    <source>
        <dbReference type="ARBA" id="ARBA00022692"/>
    </source>
</evidence>
<dbReference type="PATRIC" id="fig|1470200.3.peg.1836"/>
<dbReference type="InterPro" id="IPR047817">
    <property type="entry name" value="ABC2_TM_bact-type"/>
</dbReference>
<dbReference type="PROSITE" id="PS51012">
    <property type="entry name" value="ABC_TM2"/>
    <property type="match status" value="1"/>
</dbReference>
<dbReference type="EMBL" id="JTDO01000004">
    <property type="protein sequence ID" value="KLT73311.1"/>
    <property type="molecule type" value="Genomic_DNA"/>
</dbReference>
<dbReference type="GO" id="GO:0140359">
    <property type="term" value="F:ABC-type transporter activity"/>
    <property type="evidence" value="ECO:0007669"/>
    <property type="project" value="InterPro"/>
</dbReference>
<gene>
    <name evidence="10" type="ORF">PL75_03600</name>
</gene>
<evidence type="ECO:0000313" key="10">
    <source>
        <dbReference type="EMBL" id="KLT73311.1"/>
    </source>
</evidence>
<dbReference type="InterPro" id="IPR051449">
    <property type="entry name" value="ABC-2_transporter_component"/>
</dbReference>
<keyword evidence="11" id="KW-1185">Reference proteome</keyword>
<dbReference type="PANTHER" id="PTHR30294">
    <property type="entry name" value="MEMBRANE COMPONENT OF ABC TRANSPORTER YHHJ-RELATED"/>
    <property type="match status" value="1"/>
</dbReference>
<sequence length="375" mass="41517">MRVLKTIWHLAVKELRSLFGDPMLVLMIVFVFSASIYSVAKGVSSDVKNATVAVMDADRSVLSYRIRDALQAPYFKPVQDISREEADAALDSGQYIFILDIPPNFERDVLAGRGPQLQLLIDATTMTQAGVGASYINQIFRRQVNEFLHIKGDEAMMPVEPVVNIVFNPNSRSDWYMPVMEVGNMITLLSLVLVGAAVIRERERGTIEHLLVMPVNAVEIMMAKVLSNGIVILAASQLSMWFMVHKVIGVPIDSSAIMLYSLGAGVYLFSIAALGIMLATIAPTMPQFGLLMLPVFMVMLLFSGSGAPRSNMPQVARQLSEYWPSTQFAQFAQNVLFRSAGLEIVWPQLLAMVLTGAVFIVFALFRFKKMLEQQG</sequence>
<evidence type="ECO:0000256" key="6">
    <source>
        <dbReference type="ARBA" id="ARBA00022989"/>
    </source>
</evidence>
<proteinExistence type="inferred from homology"/>
<accession>A0A0J0YT97</accession>
<dbReference type="RefSeq" id="WP_047760544.1">
    <property type="nucleotide sequence ID" value="NZ_CP091510.1"/>
</dbReference>
<evidence type="ECO:0000256" key="4">
    <source>
        <dbReference type="ARBA" id="ARBA00022475"/>
    </source>
</evidence>
<reference evidence="10 11" key="1">
    <citation type="submission" date="2014-11" db="EMBL/GenBank/DDBJ databases">
        <title>Genome of a novel goose pathogen.</title>
        <authorList>
            <person name="Hansen C.M."/>
            <person name="Hueffer K."/>
            <person name="Choi S.C."/>
        </authorList>
    </citation>
    <scope>NUCLEOTIDE SEQUENCE [LARGE SCALE GENOMIC DNA]</scope>
    <source>
        <strain evidence="10 11">KH1503</strain>
    </source>
</reference>
<dbReference type="OrthoDB" id="9808686at2"/>
<keyword evidence="6 8" id="KW-1133">Transmembrane helix</keyword>
<evidence type="ECO:0000259" key="9">
    <source>
        <dbReference type="PROSITE" id="PS51012"/>
    </source>
</evidence>
<feature type="transmembrane region" description="Helical" evidence="8">
    <location>
        <begin position="256"/>
        <end position="281"/>
    </location>
</feature>
<comment type="subcellular location">
    <subcellularLocation>
        <location evidence="1">Cell membrane</location>
        <topology evidence="1">Multi-pass membrane protein</topology>
    </subcellularLocation>
</comment>
<dbReference type="InterPro" id="IPR013525">
    <property type="entry name" value="ABC2_TM"/>
</dbReference>
<keyword evidence="5 8" id="KW-0812">Transmembrane</keyword>
<evidence type="ECO:0000256" key="8">
    <source>
        <dbReference type="SAM" id="Phobius"/>
    </source>
</evidence>
<dbReference type="Gene3D" id="3.40.1710.10">
    <property type="entry name" value="abc type-2 transporter like domain"/>
    <property type="match status" value="1"/>
</dbReference>
<feature type="domain" description="ABC transmembrane type-2" evidence="9">
    <location>
        <begin position="133"/>
        <end position="370"/>
    </location>
</feature>